<protein>
    <recommendedName>
        <fullName evidence="4">DUF4283 domain-containing protein</fullName>
    </recommendedName>
</protein>
<proteinExistence type="predicted"/>
<organism evidence="2 3">
    <name type="scientific">Cannabis sativa</name>
    <name type="common">Hemp</name>
    <name type="synonym">Marijuana</name>
    <dbReference type="NCBI Taxonomy" id="3483"/>
    <lineage>
        <taxon>Eukaryota</taxon>
        <taxon>Viridiplantae</taxon>
        <taxon>Streptophyta</taxon>
        <taxon>Embryophyta</taxon>
        <taxon>Tracheophyta</taxon>
        <taxon>Spermatophyta</taxon>
        <taxon>Magnoliopsida</taxon>
        <taxon>eudicotyledons</taxon>
        <taxon>Gunneridae</taxon>
        <taxon>Pentapetalae</taxon>
        <taxon>rosids</taxon>
        <taxon>fabids</taxon>
        <taxon>Rosales</taxon>
        <taxon>Cannabaceae</taxon>
        <taxon>Cannabis</taxon>
    </lineage>
</organism>
<sequence length="370" mass="40154">MLRTVNGHWIMAPGTCVKGYTLVLSSWTPRVGNEYAITSLKVWVQFHLLPQEYFSKENGELLGARAGKVLSVDFSDDTPAAWSNYLRAHVEINIEDPVVSATSIGARKQSKKERRLVASPPVISASSAAPSTGFVPVYNQAVSKISRRMKETKGPRALIWIPKETANNGRDKKLPENGNEVVSVWAGGGKLAEDFPCSKETDVGFSTHKKLTLVNLKVAGEANGPAQDLCGPVYERVGGEKGLSCNVVGGLEVDNFNSVGKKPVGPIAELCGEASLGVNLANGHGSSSINAQETNVIFDEGRALSNFFQAQDTFLQELKMFGNLDLFEIKNLGGDIGVKTSSEQNERTTPIKKRKIPESSTPLHYRPWKI</sequence>
<evidence type="ECO:0008006" key="4">
    <source>
        <dbReference type="Google" id="ProtNLM"/>
    </source>
</evidence>
<accession>A0A7J6EYF4</accession>
<dbReference type="EMBL" id="JAATIQ010000297">
    <property type="protein sequence ID" value="KAF4363388.1"/>
    <property type="molecule type" value="Genomic_DNA"/>
</dbReference>
<evidence type="ECO:0000313" key="2">
    <source>
        <dbReference type="EMBL" id="KAF4363388.1"/>
    </source>
</evidence>
<comment type="caution">
    <text evidence="2">The sequence shown here is derived from an EMBL/GenBank/DDBJ whole genome shotgun (WGS) entry which is preliminary data.</text>
</comment>
<evidence type="ECO:0000313" key="3">
    <source>
        <dbReference type="Proteomes" id="UP000583929"/>
    </source>
</evidence>
<dbReference type="Proteomes" id="UP000583929">
    <property type="component" value="Unassembled WGS sequence"/>
</dbReference>
<name>A0A7J6EYF4_CANSA</name>
<dbReference type="AlphaFoldDB" id="A0A7J6EYF4"/>
<gene>
    <name evidence="2" type="ORF">G4B88_002135</name>
</gene>
<keyword evidence="3" id="KW-1185">Reference proteome</keyword>
<evidence type="ECO:0000256" key="1">
    <source>
        <dbReference type="SAM" id="MobiDB-lite"/>
    </source>
</evidence>
<dbReference type="PANTHER" id="PTHR31286:SF167">
    <property type="entry name" value="OS09G0268800 PROTEIN"/>
    <property type="match status" value="1"/>
</dbReference>
<reference evidence="2 3" key="1">
    <citation type="journal article" date="2020" name="bioRxiv">
        <title>Sequence and annotation of 42 cannabis genomes reveals extensive copy number variation in cannabinoid synthesis and pathogen resistance genes.</title>
        <authorList>
            <person name="Mckernan K.J."/>
            <person name="Helbert Y."/>
            <person name="Kane L.T."/>
            <person name="Ebling H."/>
            <person name="Zhang L."/>
            <person name="Liu B."/>
            <person name="Eaton Z."/>
            <person name="Mclaughlin S."/>
            <person name="Kingan S."/>
            <person name="Baybayan P."/>
            <person name="Concepcion G."/>
            <person name="Jordan M."/>
            <person name="Riva A."/>
            <person name="Barbazuk W."/>
            <person name="Harkins T."/>
        </authorList>
    </citation>
    <scope>NUCLEOTIDE SEQUENCE [LARGE SCALE GENOMIC DNA]</scope>
    <source>
        <strain evidence="3">cv. Jamaican Lion 4</strain>
        <tissue evidence="2">Leaf</tissue>
    </source>
</reference>
<dbReference type="PANTHER" id="PTHR31286">
    <property type="entry name" value="GLYCINE-RICH CELL WALL STRUCTURAL PROTEIN 1.8-LIKE"/>
    <property type="match status" value="1"/>
</dbReference>
<dbReference type="InterPro" id="IPR040256">
    <property type="entry name" value="At4g02000-like"/>
</dbReference>
<feature type="region of interest" description="Disordered" evidence="1">
    <location>
        <begin position="340"/>
        <end position="370"/>
    </location>
</feature>